<dbReference type="Proteomes" id="UP001144096">
    <property type="component" value="Unassembled WGS sequence"/>
</dbReference>
<evidence type="ECO:0000313" key="3">
    <source>
        <dbReference type="Proteomes" id="UP001144096"/>
    </source>
</evidence>
<accession>A0A9X2NIC2</accession>
<feature type="region of interest" description="Disordered" evidence="1">
    <location>
        <begin position="412"/>
        <end position="431"/>
    </location>
</feature>
<gene>
    <name evidence="2" type="ORF">M8542_36765</name>
</gene>
<dbReference type="Pfam" id="PF14072">
    <property type="entry name" value="DndB"/>
    <property type="match status" value="1"/>
</dbReference>
<dbReference type="InterPro" id="IPR017642">
    <property type="entry name" value="DNA_S_mod_DndB"/>
</dbReference>
<reference evidence="2" key="1">
    <citation type="submission" date="2022-06" db="EMBL/GenBank/DDBJ databases">
        <title>Amycolatopsis iheyaensis sp. nov., a new species of the genus Amycolatopsis isolated from soil in Iheya island, Japan.</title>
        <authorList>
            <person name="Ngamcharungchit C."/>
            <person name="Kanto H."/>
            <person name="Take A."/>
            <person name="Intra B."/>
            <person name="Matsumoto A."/>
            <person name="Panbangred W."/>
            <person name="Inahashi Y."/>
        </authorList>
    </citation>
    <scope>NUCLEOTIDE SEQUENCE</scope>
    <source>
        <strain evidence="2">OK19-0408</strain>
    </source>
</reference>
<feature type="compositionally biased region" description="Polar residues" evidence="1">
    <location>
        <begin position="414"/>
        <end position="431"/>
    </location>
</feature>
<sequence>MTQPNTALKGIDPSKAAGIPCLVVDDQTVLATLALSHLLQLVPDPTQFEDKRAQHALFTNPALSDLAEKRQEVQRYFTGAKKSNLPKYASFIFERVEARTHRGTPPICLGTSSKLTVVEGPEGTAKVAIPFGRYFLAVDGETQRAAWTLVSHRVYEMVQAGLAEEEILENVRIPVEIHHGLSVEALQALFYERNVLGAKVNVNEAISKDQRDPATRIVRTIMAMAITQPNGQRVPISSVVMQQSRQVGKKAPEWITLSALRTLVVTTMFGRSGLQYGAKPVPPLVNVDEEAVSTELAHIVHAILQTFADKFADKERYLIGAPSIMAGIGVAAHQAVTSMPRSSEQGPLTLDQLLASLSEVRWDKEGGFWEGIGTRKTPKGATTVAGPKEVGYAVSDALEGTNRTTAAQVRGLPTPQQELPGSQQVLSPTLN</sequence>
<protein>
    <recommendedName>
        <fullName evidence="4">DGQHR domain-containing protein</fullName>
    </recommendedName>
</protein>
<organism evidence="2 3">
    <name type="scientific">Amycolatopsis iheyensis</name>
    <dbReference type="NCBI Taxonomy" id="2945988"/>
    <lineage>
        <taxon>Bacteria</taxon>
        <taxon>Bacillati</taxon>
        <taxon>Actinomycetota</taxon>
        <taxon>Actinomycetes</taxon>
        <taxon>Pseudonocardiales</taxon>
        <taxon>Pseudonocardiaceae</taxon>
        <taxon>Amycolatopsis</taxon>
    </lineage>
</organism>
<proteinExistence type="predicted"/>
<dbReference type="RefSeq" id="WP_257924957.1">
    <property type="nucleotide sequence ID" value="NZ_JAMXQV010000024.1"/>
</dbReference>
<comment type="caution">
    <text evidence="2">The sequence shown here is derived from an EMBL/GenBank/DDBJ whole genome shotgun (WGS) entry which is preliminary data.</text>
</comment>
<evidence type="ECO:0000313" key="2">
    <source>
        <dbReference type="EMBL" id="MCR6488398.1"/>
    </source>
</evidence>
<dbReference type="AlphaFoldDB" id="A0A9X2NIC2"/>
<evidence type="ECO:0000256" key="1">
    <source>
        <dbReference type="SAM" id="MobiDB-lite"/>
    </source>
</evidence>
<keyword evidence="3" id="KW-1185">Reference proteome</keyword>
<name>A0A9X2NIC2_9PSEU</name>
<dbReference type="EMBL" id="JAMXQV010000024">
    <property type="protein sequence ID" value="MCR6488398.1"/>
    <property type="molecule type" value="Genomic_DNA"/>
</dbReference>
<evidence type="ECO:0008006" key="4">
    <source>
        <dbReference type="Google" id="ProtNLM"/>
    </source>
</evidence>